<dbReference type="PANTHER" id="PTHR46041:SF1">
    <property type="entry name" value="MITOCHONDRIAL INNER MEMBRANE PROTEASE SUBUNIT 2"/>
    <property type="match status" value="1"/>
</dbReference>
<evidence type="ECO:0000256" key="3">
    <source>
        <dbReference type="ARBA" id="ARBA00013650"/>
    </source>
</evidence>
<dbReference type="PANTHER" id="PTHR46041">
    <property type="entry name" value="MITOCHONDRIAL INNER MEMBRANE PROTEASE SUBUNIT 2"/>
    <property type="match status" value="1"/>
</dbReference>
<dbReference type="InterPro" id="IPR019757">
    <property type="entry name" value="Pept_S26A_signal_pept_1_Lys-AS"/>
</dbReference>
<keyword evidence="6" id="KW-0999">Mitochondrion inner membrane</keyword>
<keyword evidence="10" id="KW-0472">Membrane</keyword>
<dbReference type="Proteomes" id="UP000479710">
    <property type="component" value="Unassembled WGS sequence"/>
</dbReference>
<evidence type="ECO:0000256" key="2">
    <source>
        <dbReference type="ARBA" id="ARBA00007066"/>
    </source>
</evidence>
<reference evidence="13 14" key="1">
    <citation type="submission" date="2019-11" db="EMBL/GenBank/DDBJ databases">
        <title>Whole genome sequence of Oryza granulata.</title>
        <authorList>
            <person name="Li W."/>
        </authorList>
    </citation>
    <scope>NUCLEOTIDE SEQUENCE [LARGE SCALE GENOMIC DNA]</scope>
    <source>
        <strain evidence="14">cv. Menghai</strain>
        <tissue evidence="13">Leaf</tissue>
    </source>
</reference>
<proteinExistence type="inferred from homology"/>
<dbReference type="InterPro" id="IPR019533">
    <property type="entry name" value="Peptidase_S26"/>
</dbReference>
<evidence type="ECO:0000256" key="6">
    <source>
        <dbReference type="ARBA" id="ARBA00022792"/>
    </source>
</evidence>
<evidence type="ECO:0000256" key="10">
    <source>
        <dbReference type="ARBA" id="ARBA00023136"/>
    </source>
</evidence>
<dbReference type="InterPro" id="IPR000223">
    <property type="entry name" value="Pept_S26A_signal_pept_1"/>
</dbReference>
<protein>
    <recommendedName>
        <fullName evidence="3">Mitochondrial inner membrane protease subunit 2</fullName>
    </recommendedName>
</protein>
<dbReference type="GO" id="GO:0004252">
    <property type="term" value="F:serine-type endopeptidase activity"/>
    <property type="evidence" value="ECO:0007669"/>
    <property type="project" value="InterPro"/>
</dbReference>
<evidence type="ECO:0000313" key="14">
    <source>
        <dbReference type="Proteomes" id="UP000479710"/>
    </source>
</evidence>
<comment type="similarity">
    <text evidence="2">Belongs to the peptidase S26 family. IMP2 subfamily.</text>
</comment>
<evidence type="ECO:0000256" key="8">
    <source>
        <dbReference type="ARBA" id="ARBA00022989"/>
    </source>
</evidence>
<dbReference type="SUPFAM" id="SSF51306">
    <property type="entry name" value="LexA/Signal peptidase"/>
    <property type="match status" value="1"/>
</dbReference>
<dbReference type="EMBL" id="SPHZ02000011">
    <property type="protein sequence ID" value="KAF0891646.1"/>
    <property type="molecule type" value="Genomic_DNA"/>
</dbReference>
<accession>A0A6G1BUR6</accession>
<feature type="active site" evidence="11">
    <location>
        <position position="85"/>
    </location>
</feature>
<gene>
    <name evidence="13" type="ORF">E2562_010626</name>
</gene>
<evidence type="ECO:0000256" key="1">
    <source>
        <dbReference type="ARBA" id="ARBA00004434"/>
    </source>
</evidence>
<feature type="active site" evidence="11">
    <location>
        <position position="39"/>
    </location>
</feature>
<dbReference type="FunFam" id="2.10.109.10:FF:000005">
    <property type="entry name" value="Mitochondrial inner membrane protease subunit"/>
    <property type="match status" value="1"/>
</dbReference>
<dbReference type="InterPro" id="IPR037730">
    <property type="entry name" value="IMP2"/>
</dbReference>
<dbReference type="AlphaFoldDB" id="A0A6G1BUR6"/>
<keyword evidence="7" id="KW-0378">Hydrolase</keyword>
<evidence type="ECO:0000259" key="12">
    <source>
        <dbReference type="Pfam" id="PF10502"/>
    </source>
</evidence>
<comment type="subcellular location">
    <subcellularLocation>
        <location evidence="1">Mitochondrion inner membrane</location>
        <topology evidence="1">Single-pass membrane protein</topology>
    </subcellularLocation>
</comment>
<evidence type="ECO:0000313" key="13">
    <source>
        <dbReference type="EMBL" id="KAF0891646.1"/>
    </source>
</evidence>
<dbReference type="CDD" id="cd06530">
    <property type="entry name" value="S26_SPase_I"/>
    <property type="match status" value="1"/>
</dbReference>
<comment type="caution">
    <text evidence="13">The sequence shown here is derived from an EMBL/GenBank/DDBJ whole genome shotgun (WGS) entry which is preliminary data.</text>
</comment>
<sequence length="164" mass="18332">MAGRWPLLRSIVRGCLAGTLIGVTINDRYASLVTVRGSSMLPTFEPQSADRALVERLCLDTRFGFSRGDVVVFRSPTEHQSLVVKRLIALPGDWIQVPAAQEIRQIPKGHCWVEGDNPDISCDSRSYGPIPLGLMQGRVTQIVWPPNRIGRVERKMPEGRVMQR</sequence>
<evidence type="ECO:0000256" key="4">
    <source>
        <dbReference type="ARBA" id="ARBA00022670"/>
    </source>
</evidence>
<keyword evidence="8" id="KW-1133">Transmembrane helix</keyword>
<dbReference type="GO" id="GO:0006465">
    <property type="term" value="P:signal peptide processing"/>
    <property type="evidence" value="ECO:0007669"/>
    <property type="project" value="InterPro"/>
</dbReference>
<dbReference type="Gene3D" id="2.10.109.10">
    <property type="entry name" value="Umud Fragment, subunit A"/>
    <property type="match status" value="1"/>
</dbReference>
<keyword evidence="9" id="KW-0496">Mitochondrion</keyword>
<name>A0A6G1BUR6_9ORYZ</name>
<evidence type="ECO:0000256" key="11">
    <source>
        <dbReference type="PIRSR" id="PIRSR600223-1"/>
    </source>
</evidence>
<dbReference type="OrthoDB" id="9996127at2759"/>
<dbReference type="NCBIfam" id="TIGR02227">
    <property type="entry name" value="sigpep_I_bact"/>
    <property type="match status" value="1"/>
</dbReference>
<dbReference type="Pfam" id="PF10502">
    <property type="entry name" value="Peptidase_S26"/>
    <property type="match status" value="1"/>
</dbReference>
<keyword evidence="5" id="KW-0812">Transmembrane</keyword>
<evidence type="ECO:0000256" key="5">
    <source>
        <dbReference type="ARBA" id="ARBA00022692"/>
    </source>
</evidence>
<keyword evidence="4" id="KW-0645">Protease</keyword>
<keyword evidence="14" id="KW-1185">Reference proteome</keyword>
<dbReference type="PRINTS" id="PR00727">
    <property type="entry name" value="LEADERPTASE"/>
</dbReference>
<evidence type="ECO:0000256" key="9">
    <source>
        <dbReference type="ARBA" id="ARBA00023128"/>
    </source>
</evidence>
<feature type="domain" description="Peptidase S26" evidence="12">
    <location>
        <begin position="15"/>
        <end position="99"/>
    </location>
</feature>
<evidence type="ECO:0000256" key="7">
    <source>
        <dbReference type="ARBA" id="ARBA00022801"/>
    </source>
</evidence>
<dbReference type="GO" id="GO:0042720">
    <property type="term" value="C:mitochondrial inner membrane peptidase complex"/>
    <property type="evidence" value="ECO:0007669"/>
    <property type="project" value="InterPro"/>
</dbReference>
<dbReference type="InterPro" id="IPR036286">
    <property type="entry name" value="LexA/Signal_pep-like_sf"/>
</dbReference>
<organism evidence="13 14">
    <name type="scientific">Oryza meyeriana var. granulata</name>
    <dbReference type="NCBI Taxonomy" id="110450"/>
    <lineage>
        <taxon>Eukaryota</taxon>
        <taxon>Viridiplantae</taxon>
        <taxon>Streptophyta</taxon>
        <taxon>Embryophyta</taxon>
        <taxon>Tracheophyta</taxon>
        <taxon>Spermatophyta</taxon>
        <taxon>Magnoliopsida</taxon>
        <taxon>Liliopsida</taxon>
        <taxon>Poales</taxon>
        <taxon>Poaceae</taxon>
        <taxon>BOP clade</taxon>
        <taxon>Oryzoideae</taxon>
        <taxon>Oryzeae</taxon>
        <taxon>Oryzinae</taxon>
        <taxon>Oryza</taxon>
        <taxon>Oryza meyeriana</taxon>
    </lineage>
</organism>
<dbReference type="PROSITE" id="PS00760">
    <property type="entry name" value="SPASE_I_2"/>
    <property type="match status" value="1"/>
</dbReference>
<dbReference type="GO" id="GO:0006627">
    <property type="term" value="P:protein processing involved in protein targeting to mitochondrion"/>
    <property type="evidence" value="ECO:0007669"/>
    <property type="project" value="InterPro"/>
</dbReference>